<sequence length="128" mass="14488">VVKFGVNRFGYIGHLVTGASFISGKVAIIAIRILFININYMIYMFQYDYTHSKIHSTVKAENQKLVTNGKVNTIFQDQDEMLMLSMLWSLLVSSARTQEQKRGLQLLRSPCPNLASDTEHHPSVSIPD</sequence>
<dbReference type="PANTHER" id="PTHR10836">
    <property type="entry name" value="GLYCERALDEHYDE 3-PHOSPHATE DEHYDROGENASE"/>
    <property type="match status" value="1"/>
</dbReference>
<feature type="domain" description="Glyceraldehyde 3-phosphate dehydrogenase NAD(P) binding" evidence="10">
    <location>
        <begin position="2"/>
        <end position="95"/>
    </location>
</feature>
<name>G3IIH1_CRIGR</name>
<evidence type="ECO:0000256" key="1">
    <source>
        <dbReference type="ARBA" id="ARBA00004869"/>
    </source>
</evidence>
<evidence type="ECO:0000256" key="4">
    <source>
        <dbReference type="ARBA" id="ARBA00022490"/>
    </source>
</evidence>
<gene>
    <name evidence="11" type="ORF">I79_023642</name>
</gene>
<dbReference type="Gene3D" id="3.40.50.720">
    <property type="entry name" value="NAD(P)-binding Rossmann-like Domain"/>
    <property type="match status" value="1"/>
</dbReference>
<dbReference type="Pfam" id="PF00044">
    <property type="entry name" value="Gp_dh_N"/>
    <property type="match status" value="1"/>
</dbReference>
<dbReference type="STRING" id="10029.G3IIH1"/>
<organism evidence="11 12">
    <name type="scientific">Cricetulus griseus</name>
    <name type="common">Chinese hamster</name>
    <name type="synonym">Cricetulus barabensis griseus</name>
    <dbReference type="NCBI Taxonomy" id="10029"/>
    <lineage>
        <taxon>Eukaryota</taxon>
        <taxon>Metazoa</taxon>
        <taxon>Chordata</taxon>
        <taxon>Craniata</taxon>
        <taxon>Vertebrata</taxon>
        <taxon>Euteleostomi</taxon>
        <taxon>Mammalia</taxon>
        <taxon>Eutheria</taxon>
        <taxon>Euarchontoglires</taxon>
        <taxon>Glires</taxon>
        <taxon>Rodentia</taxon>
        <taxon>Myomorpha</taxon>
        <taxon>Muroidea</taxon>
        <taxon>Cricetidae</taxon>
        <taxon>Cricetinae</taxon>
        <taxon>Cricetulus</taxon>
    </lineage>
</organism>
<evidence type="ECO:0000256" key="5">
    <source>
        <dbReference type="ARBA" id="ARBA00023002"/>
    </source>
</evidence>
<keyword evidence="6" id="KW-0520">NAD</keyword>
<evidence type="ECO:0000256" key="6">
    <source>
        <dbReference type="ARBA" id="ARBA00023027"/>
    </source>
</evidence>
<feature type="transmembrane region" description="Helical" evidence="9">
    <location>
        <begin position="12"/>
        <end position="35"/>
    </location>
</feature>
<dbReference type="GO" id="GO:0051287">
    <property type="term" value="F:NAD binding"/>
    <property type="evidence" value="ECO:0007669"/>
    <property type="project" value="InterPro"/>
</dbReference>
<dbReference type="InParanoid" id="G3IIH1"/>
<evidence type="ECO:0000259" key="10">
    <source>
        <dbReference type="SMART" id="SM00846"/>
    </source>
</evidence>
<feature type="non-terminal residue" evidence="11">
    <location>
        <position position="1"/>
    </location>
</feature>
<accession>G3IIH1</accession>
<dbReference type="EMBL" id="JH003014">
    <property type="protein sequence ID" value="EGW10795.1"/>
    <property type="molecule type" value="Genomic_DNA"/>
</dbReference>
<keyword evidence="5" id="KW-0560">Oxidoreductase</keyword>
<evidence type="ECO:0000256" key="2">
    <source>
        <dbReference type="ARBA" id="ARBA00007406"/>
    </source>
</evidence>
<dbReference type="SMART" id="SM00846">
    <property type="entry name" value="Gp_dh_N"/>
    <property type="match status" value="1"/>
</dbReference>
<keyword evidence="4" id="KW-0963">Cytoplasm</keyword>
<keyword evidence="7" id="KW-0324">Glycolysis</keyword>
<dbReference type="GO" id="GO:0006096">
    <property type="term" value="P:glycolytic process"/>
    <property type="evidence" value="ECO:0007669"/>
    <property type="project" value="UniProtKB-KW"/>
</dbReference>
<dbReference type="InterPro" id="IPR020828">
    <property type="entry name" value="GlycerAld_3-P_DH_NAD(P)-bd"/>
</dbReference>
<keyword evidence="9" id="KW-1133">Transmembrane helix</keyword>
<comment type="similarity">
    <text evidence="2">Belongs to the glyceraldehyde-3-phosphate dehydrogenase family.</text>
</comment>
<evidence type="ECO:0000256" key="8">
    <source>
        <dbReference type="ARBA" id="ARBA00047698"/>
    </source>
</evidence>
<dbReference type="PANTHER" id="PTHR10836:SF111">
    <property type="entry name" value="GLYCERALDEHYDE-3-PHOSPHATE DEHYDROGENASE"/>
    <property type="match status" value="1"/>
</dbReference>
<evidence type="ECO:0000313" key="12">
    <source>
        <dbReference type="Proteomes" id="UP000001075"/>
    </source>
</evidence>
<reference evidence="12" key="1">
    <citation type="journal article" date="2011" name="Nat. Biotechnol.">
        <title>The genomic sequence of the Chinese hamster ovary (CHO)-K1 cell line.</title>
        <authorList>
            <person name="Xu X."/>
            <person name="Nagarajan H."/>
            <person name="Lewis N.E."/>
            <person name="Pan S."/>
            <person name="Cai Z."/>
            <person name="Liu X."/>
            <person name="Chen W."/>
            <person name="Xie M."/>
            <person name="Wang W."/>
            <person name="Hammond S."/>
            <person name="Andersen M.R."/>
            <person name="Neff N."/>
            <person name="Passarelli B."/>
            <person name="Koh W."/>
            <person name="Fan H.C."/>
            <person name="Wang J."/>
            <person name="Gui Y."/>
            <person name="Lee K.H."/>
            <person name="Betenbaugh M.J."/>
            <person name="Quake S.R."/>
            <person name="Famili I."/>
            <person name="Palsson B.O."/>
            <person name="Wang J."/>
        </authorList>
    </citation>
    <scope>NUCLEOTIDE SEQUENCE [LARGE SCALE GENOMIC DNA]</scope>
    <source>
        <strain evidence="12">CHO K1 cell line</strain>
    </source>
</reference>
<dbReference type="InterPro" id="IPR036291">
    <property type="entry name" value="NAD(P)-bd_dom_sf"/>
</dbReference>
<dbReference type="SUPFAM" id="SSF51735">
    <property type="entry name" value="NAD(P)-binding Rossmann-fold domains"/>
    <property type="match status" value="1"/>
</dbReference>
<dbReference type="GO" id="GO:0004365">
    <property type="term" value="F:glyceraldehyde-3-phosphate dehydrogenase (NAD+) (phosphorylating) activity"/>
    <property type="evidence" value="ECO:0007669"/>
    <property type="project" value="UniProtKB-EC"/>
</dbReference>
<evidence type="ECO:0000256" key="7">
    <source>
        <dbReference type="ARBA" id="ARBA00023152"/>
    </source>
</evidence>
<protein>
    <recommendedName>
        <fullName evidence="3">glyceraldehyde-3-phosphate dehydrogenase (phosphorylating)</fullName>
        <ecNumber evidence="3">1.2.1.12</ecNumber>
    </recommendedName>
</protein>
<comment type="pathway">
    <text evidence="1">Carbohydrate degradation; glycolysis; pyruvate from D-glyceraldehyde 3-phosphate: step 1/5.</text>
</comment>
<evidence type="ECO:0000256" key="9">
    <source>
        <dbReference type="SAM" id="Phobius"/>
    </source>
</evidence>
<comment type="catalytic activity">
    <reaction evidence="8">
        <text>D-glyceraldehyde 3-phosphate + phosphate + NAD(+) = (2R)-3-phospho-glyceroyl phosphate + NADH + H(+)</text>
        <dbReference type="Rhea" id="RHEA:10300"/>
        <dbReference type="ChEBI" id="CHEBI:15378"/>
        <dbReference type="ChEBI" id="CHEBI:43474"/>
        <dbReference type="ChEBI" id="CHEBI:57540"/>
        <dbReference type="ChEBI" id="CHEBI:57604"/>
        <dbReference type="ChEBI" id="CHEBI:57945"/>
        <dbReference type="ChEBI" id="CHEBI:59776"/>
        <dbReference type="EC" id="1.2.1.12"/>
    </reaction>
</comment>
<dbReference type="EC" id="1.2.1.12" evidence="3"/>
<evidence type="ECO:0000256" key="3">
    <source>
        <dbReference type="ARBA" id="ARBA00013119"/>
    </source>
</evidence>
<keyword evidence="9" id="KW-0812">Transmembrane</keyword>
<keyword evidence="9" id="KW-0472">Membrane</keyword>
<dbReference type="GO" id="GO:0005829">
    <property type="term" value="C:cytosol"/>
    <property type="evidence" value="ECO:0007669"/>
    <property type="project" value="TreeGrafter"/>
</dbReference>
<evidence type="ECO:0000313" key="11">
    <source>
        <dbReference type="EMBL" id="EGW10795.1"/>
    </source>
</evidence>
<dbReference type="InterPro" id="IPR020831">
    <property type="entry name" value="GlycerAld/Erythrose_P_DH"/>
</dbReference>
<proteinExistence type="inferred from homology"/>
<dbReference type="AlphaFoldDB" id="G3IIH1"/>
<dbReference type="Proteomes" id="UP000001075">
    <property type="component" value="Unassembled WGS sequence"/>
</dbReference>